<evidence type="ECO:0000313" key="4">
    <source>
        <dbReference type="Proteomes" id="UP001181347"/>
    </source>
</evidence>
<dbReference type="AlphaFoldDB" id="A0AAE4RYP5"/>
<evidence type="ECO:0000313" key="3">
    <source>
        <dbReference type="EMBL" id="MDU0260881.1"/>
    </source>
</evidence>
<name>A0AAE4RYP5_9BACT</name>
<accession>A0AAE4RYP5</accession>
<protein>
    <submittedName>
        <fullName evidence="3">DUF4136 domain-containing protein</fullName>
    </submittedName>
</protein>
<dbReference type="RefSeq" id="WP_022044222.1">
    <property type="nucleotide sequence ID" value="NZ_CATZQL010000010.1"/>
</dbReference>
<dbReference type="Gene3D" id="3.30.160.670">
    <property type="match status" value="1"/>
</dbReference>
<feature type="domain" description="DUF4136" evidence="2">
    <location>
        <begin position="36"/>
        <end position="210"/>
    </location>
</feature>
<reference evidence="3" key="1">
    <citation type="submission" date="2023-10" db="EMBL/GenBank/DDBJ databases">
        <title>Genome Sequence of the Bacteria from From Gut Wall in Crohn's Disease.</title>
        <authorList>
            <person name="Rodriguez-Palacios A."/>
        </authorList>
    </citation>
    <scope>NUCLEOTIDE SEQUENCE</scope>
    <source>
        <strain evidence="3">CavFT-hAR58</strain>
    </source>
</reference>
<dbReference type="PROSITE" id="PS51257">
    <property type="entry name" value="PROKAR_LIPOPROTEIN"/>
    <property type="match status" value="1"/>
</dbReference>
<sequence length="213" mass="24589">MTVKKLRYLAFALTAVAFCACQKEPSTSSLHKDYLVYTAHDTDADFAAFDTYYIPDSILLIGSADKTEYWKDANALEIVNTVVERMNAAGYTRTDDKDTANLGLQLSYVQKVTYFVGYDYPYWWWYYPYYWTPGYWGDWAGWHYPYSVYYGYTAGSLLVEMMNLEADQESGKKLPVIWDSFIGGLLTSSEELNQQRTVDAVQQAFDQSPYLKK</sequence>
<feature type="chain" id="PRO_5042071872" evidence="1">
    <location>
        <begin position="20"/>
        <end position="213"/>
    </location>
</feature>
<organism evidence="3 4">
    <name type="scientific">Alistipes finegoldii</name>
    <dbReference type="NCBI Taxonomy" id="214856"/>
    <lineage>
        <taxon>Bacteria</taxon>
        <taxon>Pseudomonadati</taxon>
        <taxon>Bacteroidota</taxon>
        <taxon>Bacteroidia</taxon>
        <taxon>Bacteroidales</taxon>
        <taxon>Rikenellaceae</taxon>
        <taxon>Alistipes</taxon>
    </lineage>
</organism>
<dbReference type="Pfam" id="PF13590">
    <property type="entry name" value="DUF4136"/>
    <property type="match status" value="1"/>
</dbReference>
<dbReference type="Proteomes" id="UP001181347">
    <property type="component" value="Unassembled WGS sequence"/>
</dbReference>
<proteinExistence type="predicted"/>
<feature type="signal peptide" evidence="1">
    <location>
        <begin position="1"/>
        <end position="19"/>
    </location>
</feature>
<dbReference type="InterPro" id="IPR025411">
    <property type="entry name" value="DUF4136"/>
</dbReference>
<comment type="caution">
    <text evidence="3">The sequence shown here is derived from an EMBL/GenBank/DDBJ whole genome shotgun (WGS) entry which is preliminary data.</text>
</comment>
<keyword evidence="1" id="KW-0732">Signal</keyword>
<dbReference type="EMBL" id="JAWDES010000005">
    <property type="protein sequence ID" value="MDU0260881.1"/>
    <property type="molecule type" value="Genomic_DNA"/>
</dbReference>
<gene>
    <name evidence="3" type="ORF">RVH17_12360</name>
</gene>
<evidence type="ECO:0000259" key="2">
    <source>
        <dbReference type="Pfam" id="PF13590"/>
    </source>
</evidence>
<evidence type="ECO:0000256" key="1">
    <source>
        <dbReference type="SAM" id="SignalP"/>
    </source>
</evidence>